<dbReference type="InterPro" id="IPR002654">
    <property type="entry name" value="Glyco_trans_25"/>
</dbReference>
<dbReference type="PANTHER" id="PTHR10730">
    <property type="entry name" value="PROCOLLAGEN-LYSINE,2-OXOGLUTARATE 5-DIOXYGENASE/GLYCOSYLTRANSFERASE 25 FAMILY MEMBER"/>
    <property type="match status" value="1"/>
</dbReference>
<keyword evidence="7" id="KW-1185">Reference proteome</keyword>
<feature type="region of interest" description="Disordered" evidence="4">
    <location>
        <begin position="290"/>
        <end position="322"/>
    </location>
</feature>
<sequence length="354" mass="40287">MAHQDTRNLERKNVADTAQFGDIFVVSLPSRTDRRDGMTLQAALSNLHINFIDGILGQNVPDSAIPTSKEHARMADPSIGSWRGHMNAIQEIVKRNLSSALIMEDDADWDIRIKDQLQDFATAAHALTQPLAGRATYADPTYPEPMDDIVPELDFHQLPRVESPTNSPYGDHWDLLWLGHCGMNFPSKNRGGDLPKGRVVWKDSTVPQRHYLWNLWSPDELKEQYPDHTRVVHHAQEPVCSLVYAVTQKSAREILYHLALKDFNAGYDILLRWFCEGREGRNGHRSGCLTTQPSLFQHHRPTGPRSHESDISPHGDGSEWRTEPHTNVLRWSVRMNAEELMNGGTNFKDQWPDL</sequence>
<evidence type="ECO:0000256" key="2">
    <source>
        <dbReference type="ARBA" id="ARBA00022676"/>
    </source>
</evidence>
<evidence type="ECO:0000256" key="3">
    <source>
        <dbReference type="ARBA" id="ARBA00022679"/>
    </source>
</evidence>
<dbReference type="Pfam" id="PF01755">
    <property type="entry name" value="Glyco_transf_25"/>
    <property type="match status" value="1"/>
</dbReference>
<evidence type="ECO:0000256" key="1">
    <source>
        <dbReference type="ARBA" id="ARBA00006721"/>
    </source>
</evidence>
<dbReference type="Proteomes" id="UP001140453">
    <property type="component" value="Unassembled WGS sequence"/>
</dbReference>
<gene>
    <name evidence="6" type="ORF">N0V93_007570</name>
</gene>
<protein>
    <recommendedName>
        <fullName evidence="5">Glycosyl transferase family 25 domain-containing protein</fullName>
    </recommendedName>
</protein>
<keyword evidence="2" id="KW-0328">Glycosyltransferase</keyword>
<feature type="domain" description="Glycosyl transferase family 25" evidence="5">
    <location>
        <begin position="22"/>
        <end position="123"/>
    </location>
</feature>
<dbReference type="PANTHER" id="PTHR10730:SF53">
    <property type="entry name" value="GLYCOSYLTRANSFERASE 25 FAMILY MEMBER"/>
    <property type="match status" value="1"/>
</dbReference>
<dbReference type="CDD" id="cd06532">
    <property type="entry name" value="Glyco_transf_25"/>
    <property type="match status" value="1"/>
</dbReference>
<feature type="compositionally biased region" description="Basic and acidic residues" evidence="4">
    <location>
        <begin position="305"/>
        <end position="322"/>
    </location>
</feature>
<comment type="similarity">
    <text evidence="1">Belongs to the glycosyltransferase 25 family.</text>
</comment>
<evidence type="ECO:0000259" key="5">
    <source>
        <dbReference type="Pfam" id="PF01755"/>
    </source>
</evidence>
<name>A0A9W9CWT1_9PEZI</name>
<evidence type="ECO:0000313" key="6">
    <source>
        <dbReference type="EMBL" id="KAJ4390097.1"/>
    </source>
</evidence>
<evidence type="ECO:0000256" key="4">
    <source>
        <dbReference type="SAM" id="MobiDB-lite"/>
    </source>
</evidence>
<dbReference type="EMBL" id="JAPEVB010000004">
    <property type="protein sequence ID" value="KAJ4390097.1"/>
    <property type="molecule type" value="Genomic_DNA"/>
</dbReference>
<dbReference type="OrthoDB" id="47375at2759"/>
<accession>A0A9W9CWT1</accession>
<comment type="caution">
    <text evidence="6">The sequence shown here is derived from an EMBL/GenBank/DDBJ whole genome shotgun (WGS) entry which is preliminary data.</text>
</comment>
<keyword evidence="3" id="KW-0808">Transferase</keyword>
<dbReference type="InterPro" id="IPR050757">
    <property type="entry name" value="Collagen_mod_GT25"/>
</dbReference>
<evidence type="ECO:0000313" key="7">
    <source>
        <dbReference type="Proteomes" id="UP001140453"/>
    </source>
</evidence>
<organism evidence="6 7">
    <name type="scientific">Gnomoniopsis smithogilvyi</name>
    <dbReference type="NCBI Taxonomy" id="1191159"/>
    <lineage>
        <taxon>Eukaryota</taxon>
        <taxon>Fungi</taxon>
        <taxon>Dikarya</taxon>
        <taxon>Ascomycota</taxon>
        <taxon>Pezizomycotina</taxon>
        <taxon>Sordariomycetes</taxon>
        <taxon>Sordariomycetidae</taxon>
        <taxon>Diaporthales</taxon>
        <taxon>Gnomoniaceae</taxon>
        <taxon>Gnomoniopsis</taxon>
    </lineage>
</organism>
<proteinExistence type="inferred from homology"/>
<dbReference type="GO" id="GO:0016740">
    <property type="term" value="F:transferase activity"/>
    <property type="evidence" value="ECO:0007669"/>
    <property type="project" value="UniProtKB-KW"/>
</dbReference>
<dbReference type="AlphaFoldDB" id="A0A9W9CWT1"/>
<reference evidence="6" key="1">
    <citation type="submission" date="2022-10" db="EMBL/GenBank/DDBJ databases">
        <title>Tapping the CABI collections for fungal endophytes: first genome assemblies for Collariella, Neodidymelliopsis, Ascochyta clinopodiicola, Didymella pomorum, Didymosphaeria variabile, Neocosmospora piperis and Neocucurbitaria cava.</title>
        <authorList>
            <person name="Hill R."/>
        </authorList>
    </citation>
    <scope>NUCLEOTIDE SEQUENCE</scope>
    <source>
        <strain evidence="6">IMI 355082</strain>
    </source>
</reference>